<reference evidence="3 4" key="1">
    <citation type="submission" date="2020-12" db="EMBL/GenBank/DDBJ databases">
        <authorList>
            <person name="Awala S.I."/>
            <person name="Gwak J.-H."/>
            <person name="Kim S.-J."/>
            <person name="Rhee S.-K."/>
        </authorList>
    </citation>
    <scope>NUCLEOTIDE SEQUENCE [LARGE SCALE GENOMIC DNA]</scope>
    <source>
        <strain evidence="3 4">IT5</strain>
    </source>
</reference>
<protein>
    <submittedName>
        <fullName evidence="3">Uncharacterized protein</fullName>
    </submittedName>
</protein>
<proteinExistence type="predicted"/>
<sequence>MDPEMSQKKNLFFFFFLFSEVYFLFGILQLNSYSQNVPFDPQSDYPLPSQSNVQTQTPLNPIQYHSQSPQENPTQKNNPNTQIYGQKTEKQSHATGSNMEFSEELPDPTNGLKSVLDSLTEDQRKTIEKKFHREAIHAFVGKTDSLDRSYLLFAEKMQKNNESLILVFACKKNKIHYLFSSLHPFSIPPQIRLTPYDRLSLTLTVVRFEMAQTTPEIFTQATIQKKKENLGRR</sequence>
<organism evidence="3 4">
    <name type="scientific">Candidatus Methylacidiphilum infernorum</name>
    <dbReference type="NCBI Taxonomy" id="511746"/>
    <lineage>
        <taxon>Bacteria</taxon>
        <taxon>Pseudomonadati</taxon>
        <taxon>Verrucomicrobiota</taxon>
        <taxon>Methylacidiphilae</taxon>
        <taxon>Methylacidiphilales</taxon>
        <taxon>Methylacidiphilaceae</taxon>
        <taxon>Methylacidiphilum (ex Ratnadevi et al. 2023)</taxon>
    </lineage>
</organism>
<keyword evidence="2" id="KW-0472">Membrane</keyword>
<evidence type="ECO:0000313" key="4">
    <source>
        <dbReference type="Proteomes" id="UP000663088"/>
    </source>
</evidence>
<dbReference type="EMBL" id="CP065956">
    <property type="protein sequence ID" value="QSR87082.1"/>
    <property type="molecule type" value="Genomic_DNA"/>
</dbReference>
<evidence type="ECO:0000256" key="2">
    <source>
        <dbReference type="SAM" id="Phobius"/>
    </source>
</evidence>
<keyword evidence="2" id="KW-1133">Transmembrane helix</keyword>
<feature type="region of interest" description="Disordered" evidence="1">
    <location>
        <begin position="41"/>
        <end position="108"/>
    </location>
</feature>
<keyword evidence="4" id="KW-1185">Reference proteome</keyword>
<dbReference type="RefSeq" id="WP_206847533.1">
    <property type="nucleotide sequence ID" value="NZ_CP065956.1"/>
</dbReference>
<evidence type="ECO:0000256" key="1">
    <source>
        <dbReference type="SAM" id="MobiDB-lite"/>
    </source>
</evidence>
<feature type="compositionally biased region" description="Polar residues" evidence="1">
    <location>
        <begin position="48"/>
        <end position="85"/>
    </location>
</feature>
<keyword evidence="2" id="KW-0812">Transmembrane</keyword>
<feature type="transmembrane region" description="Helical" evidence="2">
    <location>
        <begin position="12"/>
        <end position="30"/>
    </location>
</feature>
<gene>
    <name evidence="3" type="ORF">EM20IM_01605</name>
</gene>
<dbReference type="Proteomes" id="UP000663088">
    <property type="component" value="Chromosome"/>
</dbReference>
<evidence type="ECO:0000313" key="3">
    <source>
        <dbReference type="EMBL" id="QSR87082.1"/>
    </source>
</evidence>
<accession>A0ABX7PVS0</accession>
<name>A0ABX7PVS0_9BACT</name>